<reference evidence="9" key="1">
    <citation type="submission" date="2023-07" db="EMBL/GenBank/DDBJ databases">
        <title>Brevundimonas soil sp. nov., isolated from the soil of chemical plant.</title>
        <authorList>
            <person name="Wu N."/>
        </authorList>
    </citation>
    <scope>NUCLEOTIDE SEQUENCE</scope>
    <source>
        <strain evidence="9">XZ-24</strain>
    </source>
</reference>
<dbReference type="Pfam" id="PF00528">
    <property type="entry name" value="BPD_transp_1"/>
    <property type="match status" value="1"/>
</dbReference>
<evidence type="ECO:0000259" key="8">
    <source>
        <dbReference type="PROSITE" id="PS50928"/>
    </source>
</evidence>
<feature type="domain" description="ABC transmembrane type-1" evidence="8">
    <location>
        <begin position="53"/>
        <end position="238"/>
    </location>
</feature>
<accession>A0ABT8SKC8</accession>
<dbReference type="PROSITE" id="PS50928">
    <property type="entry name" value="ABC_TM1"/>
    <property type="match status" value="1"/>
</dbReference>
<feature type="transmembrane region" description="Helical" evidence="7">
    <location>
        <begin position="46"/>
        <end position="79"/>
    </location>
</feature>
<keyword evidence="3" id="KW-1003">Cell membrane</keyword>
<keyword evidence="5 7" id="KW-1133">Transmembrane helix</keyword>
<evidence type="ECO:0000256" key="1">
    <source>
        <dbReference type="ARBA" id="ARBA00004651"/>
    </source>
</evidence>
<dbReference type="CDD" id="cd06261">
    <property type="entry name" value="TM_PBP2"/>
    <property type="match status" value="1"/>
</dbReference>
<dbReference type="InterPro" id="IPR000515">
    <property type="entry name" value="MetI-like"/>
</dbReference>
<comment type="caution">
    <text evidence="9">The sequence shown here is derived from an EMBL/GenBank/DDBJ whole genome shotgun (WGS) entry which is preliminary data.</text>
</comment>
<keyword evidence="6 7" id="KW-0472">Membrane</keyword>
<dbReference type="Proteomes" id="UP001169063">
    <property type="component" value="Unassembled WGS sequence"/>
</dbReference>
<evidence type="ECO:0000256" key="5">
    <source>
        <dbReference type="ARBA" id="ARBA00022989"/>
    </source>
</evidence>
<keyword evidence="10" id="KW-1185">Reference proteome</keyword>
<evidence type="ECO:0000256" key="4">
    <source>
        <dbReference type="ARBA" id="ARBA00022692"/>
    </source>
</evidence>
<dbReference type="EMBL" id="JAUKTR010000001">
    <property type="protein sequence ID" value="MDO1558098.1"/>
    <property type="molecule type" value="Genomic_DNA"/>
</dbReference>
<keyword evidence="2 7" id="KW-0813">Transport</keyword>
<proteinExistence type="inferred from homology"/>
<feature type="transmembrane region" description="Helical" evidence="7">
    <location>
        <begin position="119"/>
        <end position="140"/>
    </location>
</feature>
<name>A0ABT8SKC8_9CAUL</name>
<comment type="similarity">
    <text evidence="7">Belongs to the binding-protein-dependent transport system permease family.</text>
</comment>
<dbReference type="PANTHER" id="PTHR30151">
    <property type="entry name" value="ALKANE SULFONATE ABC TRANSPORTER-RELATED, MEMBRANE SUBUNIT"/>
    <property type="match status" value="1"/>
</dbReference>
<dbReference type="Gene3D" id="1.10.3720.10">
    <property type="entry name" value="MetI-like"/>
    <property type="match status" value="1"/>
</dbReference>
<sequence>MRRLLPALLGPLLLLLLWEGFCRLTQPPPYLLPSPTLIWAALQDTWPVLLASAGTTFLVALKGLAIAVILSLILAAALSLSPFAERMVRPLAIALSVTPVVAIAPLLVVWAGLDHAGRATVALAAIVAFYPVFSGALTGLKAADPNLERLFSLYGASPLQRLARLRAPSAVPHLIEGVRVSANLAVVGAVVAEFVSGSGAHQGLAFRILEAGNRLRTAEMFGALLVLTLLGLALNLVLQRLERSAFAFWKGSALGRD</sequence>
<evidence type="ECO:0000256" key="3">
    <source>
        <dbReference type="ARBA" id="ARBA00022475"/>
    </source>
</evidence>
<gene>
    <name evidence="9" type="ORF">Q0812_01475</name>
</gene>
<comment type="subcellular location">
    <subcellularLocation>
        <location evidence="1 7">Cell membrane</location>
        <topology evidence="1 7">Multi-pass membrane protein</topology>
    </subcellularLocation>
</comment>
<evidence type="ECO:0000256" key="2">
    <source>
        <dbReference type="ARBA" id="ARBA00022448"/>
    </source>
</evidence>
<dbReference type="SUPFAM" id="SSF161098">
    <property type="entry name" value="MetI-like"/>
    <property type="match status" value="1"/>
</dbReference>
<protein>
    <submittedName>
        <fullName evidence="9">ABC transporter permease</fullName>
    </submittedName>
</protein>
<evidence type="ECO:0000256" key="6">
    <source>
        <dbReference type="ARBA" id="ARBA00023136"/>
    </source>
</evidence>
<dbReference type="RefSeq" id="WP_302108520.1">
    <property type="nucleotide sequence ID" value="NZ_JAUKTR010000001.1"/>
</dbReference>
<dbReference type="InterPro" id="IPR035906">
    <property type="entry name" value="MetI-like_sf"/>
</dbReference>
<feature type="transmembrane region" description="Helical" evidence="7">
    <location>
        <begin position="91"/>
        <end position="113"/>
    </location>
</feature>
<evidence type="ECO:0000256" key="7">
    <source>
        <dbReference type="RuleBase" id="RU363032"/>
    </source>
</evidence>
<dbReference type="PANTHER" id="PTHR30151:SF41">
    <property type="entry name" value="ABC TRANSPORTER PERMEASE PROTEIN"/>
    <property type="match status" value="1"/>
</dbReference>
<evidence type="ECO:0000313" key="10">
    <source>
        <dbReference type="Proteomes" id="UP001169063"/>
    </source>
</evidence>
<evidence type="ECO:0000313" key="9">
    <source>
        <dbReference type="EMBL" id="MDO1558098.1"/>
    </source>
</evidence>
<keyword evidence="4 7" id="KW-0812">Transmembrane</keyword>
<feature type="transmembrane region" description="Helical" evidence="7">
    <location>
        <begin position="180"/>
        <end position="200"/>
    </location>
</feature>
<feature type="transmembrane region" description="Helical" evidence="7">
    <location>
        <begin position="220"/>
        <end position="238"/>
    </location>
</feature>
<organism evidence="9 10">
    <name type="scientific">Peiella sedimenti</name>
    <dbReference type="NCBI Taxonomy" id="3061083"/>
    <lineage>
        <taxon>Bacteria</taxon>
        <taxon>Pseudomonadati</taxon>
        <taxon>Pseudomonadota</taxon>
        <taxon>Alphaproteobacteria</taxon>
        <taxon>Caulobacterales</taxon>
        <taxon>Caulobacteraceae</taxon>
        <taxon>Peiella</taxon>
    </lineage>
</organism>